<evidence type="ECO:0000313" key="2">
    <source>
        <dbReference type="Proteomes" id="UP001153712"/>
    </source>
</evidence>
<sequence length="196" mass="22770">MKHLIPATFWAILLQYSTQNELDSPLSRQKRYLLFPPRGGTNIIQLIIGLSLPVEVSPESVTIGWDFRAFYVLPTNLSELQYDDYGTDRQKRHISRWNLYEMLEHEAHSRGYDGRSCVLKSICQASDTPLNKQHGLFEEIFHTIFTPTSTDEELDRHTDNEYFAARLMGKRNRGKCDVLFPECEVSLMDLFSYSLD</sequence>
<keyword evidence="2" id="KW-1185">Reference proteome</keyword>
<dbReference type="OrthoDB" id="8186940at2759"/>
<dbReference type="AlphaFoldDB" id="A0A9N9TG67"/>
<proteinExistence type="predicted"/>
<name>A0A9N9TG67_PHYSR</name>
<dbReference type="SMART" id="SM00718">
    <property type="entry name" value="DM4_12"/>
    <property type="match status" value="1"/>
</dbReference>
<dbReference type="PANTHER" id="PTHR21398:SF21">
    <property type="entry name" value="AGAP004005-PA"/>
    <property type="match status" value="1"/>
</dbReference>
<dbReference type="InterPro" id="IPR006631">
    <property type="entry name" value="DM4_12"/>
</dbReference>
<accession>A0A9N9TG67</accession>
<evidence type="ECO:0000313" key="1">
    <source>
        <dbReference type="EMBL" id="CAG9857838.1"/>
    </source>
</evidence>
<dbReference type="Proteomes" id="UP001153712">
    <property type="component" value="Chromosome 15"/>
</dbReference>
<dbReference type="PANTHER" id="PTHR21398">
    <property type="entry name" value="AGAP007094-PA"/>
    <property type="match status" value="1"/>
</dbReference>
<dbReference type="EMBL" id="OU900108">
    <property type="protein sequence ID" value="CAG9857838.1"/>
    <property type="molecule type" value="Genomic_DNA"/>
</dbReference>
<dbReference type="Pfam" id="PF07841">
    <property type="entry name" value="DM4_12"/>
    <property type="match status" value="1"/>
</dbReference>
<reference evidence="1" key="1">
    <citation type="submission" date="2022-01" db="EMBL/GenBank/DDBJ databases">
        <authorList>
            <person name="King R."/>
        </authorList>
    </citation>
    <scope>NUCLEOTIDE SEQUENCE</scope>
</reference>
<organism evidence="1 2">
    <name type="scientific">Phyllotreta striolata</name>
    <name type="common">Striped flea beetle</name>
    <name type="synonym">Crioceris striolata</name>
    <dbReference type="NCBI Taxonomy" id="444603"/>
    <lineage>
        <taxon>Eukaryota</taxon>
        <taxon>Metazoa</taxon>
        <taxon>Ecdysozoa</taxon>
        <taxon>Arthropoda</taxon>
        <taxon>Hexapoda</taxon>
        <taxon>Insecta</taxon>
        <taxon>Pterygota</taxon>
        <taxon>Neoptera</taxon>
        <taxon>Endopterygota</taxon>
        <taxon>Coleoptera</taxon>
        <taxon>Polyphaga</taxon>
        <taxon>Cucujiformia</taxon>
        <taxon>Chrysomeloidea</taxon>
        <taxon>Chrysomelidae</taxon>
        <taxon>Galerucinae</taxon>
        <taxon>Alticini</taxon>
        <taxon>Phyllotreta</taxon>
    </lineage>
</organism>
<protein>
    <submittedName>
        <fullName evidence="1">Uncharacterized protein</fullName>
    </submittedName>
</protein>
<gene>
    <name evidence="1" type="ORF">PHYEVI_LOCUS4236</name>
</gene>